<dbReference type="RefSeq" id="WP_182841200.1">
    <property type="nucleotide sequence ID" value="NZ_BAAALP010000030.1"/>
</dbReference>
<protein>
    <recommendedName>
        <fullName evidence="3">Lipoprotein</fullName>
    </recommendedName>
</protein>
<comment type="caution">
    <text evidence="1">The sequence shown here is derived from an EMBL/GenBank/DDBJ whole genome shotgun (WGS) entry which is preliminary data.</text>
</comment>
<dbReference type="EMBL" id="JACJIA010000001">
    <property type="protein sequence ID" value="MBA8948583.1"/>
    <property type="molecule type" value="Genomic_DNA"/>
</dbReference>
<dbReference type="Proteomes" id="UP000572680">
    <property type="component" value="Unassembled WGS sequence"/>
</dbReference>
<organism evidence="1 2">
    <name type="scientific">Actinomadura namibiensis</name>
    <dbReference type="NCBI Taxonomy" id="182080"/>
    <lineage>
        <taxon>Bacteria</taxon>
        <taxon>Bacillati</taxon>
        <taxon>Actinomycetota</taxon>
        <taxon>Actinomycetes</taxon>
        <taxon>Streptosporangiales</taxon>
        <taxon>Thermomonosporaceae</taxon>
        <taxon>Actinomadura</taxon>
    </lineage>
</organism>
<evidence type="ECO:0000313" key="1">
    <source>
        <dbReference type="EMBL" id="MBA8948583.1"/>
    </source>
</evidence>
<dbReference type="Gene3D" id="2.50.20.20">
    <property type="match status" value="1"/>
</dbReference>
<dbReference type="InterPro" id="IPR029046">
    <property type="entry name" value="LolA/LolB/LppX"/>
</dbReference>
<name>A0A7W3QJ54_ACTNM</name>
<keyword evidence="2" id="KW-1185">Reference proteome</keyword>
<evidence type="ECO:0008006" key="3">
    <source>
        <dbReference type="Google" id="ProtNLM"/>
    </source>
</evidence>
<dbReference type="SUPFAM" id="SSF89392">
    <property type="entry name" value="Prokaryotic lipoproteins and lipoprotein localization factors"/>
    <property type="match status" value="1"/>
</dbReference>
<accession>A0A7W3QJ54</accession>
<evidence type="ECO:0000313" key="2">
    <source>
        <dbReference type="Proteomes" id="UP000572680"/>
    </source>
</evidence>
<sequence length="231" mass="24625">MVNEKVGALPSVRVSVNTTSVTDQGKASVALWGTVRDPSGQRAAASFQVVETGGPEPGTSETVVLDGAVHLKNDGGEYEPGRPWLRVTREDLTRPGIDETTRRTFASAFEEAQQGLREAAATKGLTTLRHGTLIQEPVWERLEGTQVRRHSGKTGAASLRQGTDQGLRALAEAGVTSVPWVVWVDGRGLLRRFSATVASGPTSMDIKAVYSGWGEPVNVTPPPERQTATLG</sequence>
<proteinExistence type="predicted"/>
<dbReference type="AlphaFoldDB" id="A0A7W3QJ54"/>
<gene>
    <name evidence="1" type="ORF">HNR61_000181</name>
</gene>
<reference evidence="1 2" key="1">
    <citation type="submission" date="2020-08" db="EMBL/GenBank/DDBJ databases">
        <title>Genomic Encyclopedia of Type Strains, Phase IV (KMG-IV): sequencing the most valuable type-strain genomes for metagenomic binning, comparative biology and taxonomic classification.</title>
        <authorList>
            <person name="Goeker M."/>
        </authorList>
    </citation>
    <scope>NUCLEOTIDE SEQUENCE [LARGE SCALE GENOMIC DNA]</scope>
    <source>
        <strain evidence="1 2">DSM 44197</strain>
    </source>
</reference>